<dbReference type="PIRSF" id="PIRSF006806">
    <property type="entry name" value="FTHF_cligase"/>
    <property type="match status" value="1"/>
</dbReference>
<protein>
    <recommendedName>
        <fullName evidence="5">5-formyltetrahydrofolate cyclo-ligase</fullName>
        <ecNumber evidence="5">6.3.3.2</ecNumber>
    </recommendedName>
</protein>
<dbReference type="InterPro" id="IPR037171">
    <property type="entry name" value="NagB/RpiA_transferase-like"/>
</dbReference>
<evidence type="ECO:0000256" key="2">
    <source>
        <dbReference type="ARBA" id="ARBA00022741"/>
    </source>
</evidence>
<dbReference type="NCBIfam" id="TIGR02727">
    <property type="entry name" value="MTHFS_bact"/>
    <property type="match status" value="1"/>
</dbReference>
<comment type="catalytic activity">
    <reaction evidence="5">
        <text>(6S)-5-formyl-5,6,7,8-tetrahydrofolate + ATP = (6R)-5,10-methenyltetrahydrofolate + ADP + phosphate</text>
        <dbReference type="Rhea" id="RHEA:10488"/>
        <dbReference type="ChEBI" id="CHEBI:30616"/>
        <dbReference type="ChEBI" id="CHEBI:43474"/>
        <dbReference type="ChEBI" id="CHEBI:57455"/>
        <dbReference type="ChEBI" id="CHEBI:57457"/>
        <dbReference type="ChEBI" id="CHEBI:456216"/>
        <dbReference type="EC" id="6.3.3.2"/>
    </reaction>
</comment>
<comment type="similarity">
    <text evidence="1 5">Belongs to the 5-formyltetrahydrofolate cyclo-ligase family.</text>
</comment>
<reference evidence="6" key="1">
    <citation type="submission" date="2021-02" db="EMBL/GenBank/DDBJ databases">
        <title>Metagenome analyses of Stigonema ocellatum DSM 106950, Chlorogloea purpurea SAG 13.99 and Gomphosphaeria aponina DSM 107014.</title>
        <authorList>
            <person name="Marter P."/>
            <person name="Huang S."/>
        </authorList>
    </citation>
    <scope>NUCLEOTIDE SEQUENCE</scope>
    <source>
        <strain evidence="6">JP213</strain>
    </source>
</reference>
<evidence type="ECO:0000256" key="1">
    <source>
        <dbReference type="ARBA" id="ARBA00010638"/>
    </source>
</evidence>
<dbReference type="Proteomes" id="UP000767446">
    <property type="component" value="Unassembled WGS sequence"/>
</dbReference>
<dbReference type="EC" id="6.3.3.2" evidence="5"/>
<dbReference type="PANTHER" id="PTHR23407:SF1">
    <property type="entry name" value="5-FORMYLTETRAHYDROFOLATE CYCLO-LIGASE"/>
    <property type="match status" value="1"/>
</dbReference>
<dbReference type="Gene3D" id="3.40.50.10420">
    <property type="entry name" value="NagB/RpiA/CoA transferase-like"/>
    <property type="match status" value="1"/>
</dbReference>
<feature type="binding site" evidence="4">
    <location>
        <begin position="6"/>
        <end position="10"/>
    </location>
    <ligand>
        <name>ATP</name>
        <dbReference type="ChEBI" id="CHEBI:30616"/>
    </ligand>
</feature>
<accession>A0A941GPH1</accession>
<keyword evidence="2 4" id="KW-0547">Nucleotide-binding</keyword>
<proteinExistence type="inferred from homology"/>
<sequence>MKQEEKQRWRRKLLGKRLSLMEEEWREKSDRLKDNLHNLSLFTEAKTILAYFSFRQEPDLSPLFTDNHRWGFPRCVGKTLSWHFWQVGDKIQTGAYGIREPHPDALLVTPTEVDLILVPGVACDYKGYRLGYGGGFYDRMLSAPEWQNIPTMGIVFDFAYVPQLPVDEWDKQLDSVCTN</sequence>
<evidence type="ECO:0000256" key="3">
    <source>
        <dbReference type="ARBA" id="ARBA00022840"/>
    </source>
</evidence>
<dbReference type="GO" id="GO:0009396">
    <property type="term" value="P:folic acid-containing compound biosynthetic process"/>
    <property type="evidence" value="ECO:0007669"/>
    <property type="project" value="TreeGrafter"/>
</dbReference>
<dbReference type="GO" id="GO:0046872">
    <property type="term" value="F:metal ion binding"/>
    <property type="evidence" value="ECO:0007669"/>
    <property type="project" value="UniProtKB-KW"/>
</dbReference>
<dbReference type="InterPro" id="IPR024185">
    <property type="entry name" value="FTHF_cligase-like_sf"/>
</dbReference>
<name>A0A941GPH1_9CHRO</name>
<organism evidence="6 7">
    <name type="scientific">Gomphosphaeria aponina SAG 52.96 = DSM 107014</name>
    <dbReference type="NCBI Taxonomy" id="1521640"/>
    <lineage>
        <taxon>Bacteria</taxon>
        <taxon>Bacillati</taxon>
        <taxon>Cyanobacteriota</taxon>
        <taxon>Cyanophyceae</taxon>
        <taxon>Oscillatoriophycideae</taxon>
        <taxon>Chroococcales</taxon>
        <taxon>Gomphosphaeriaceae</taxon>
        <taxon>Gomphosphaeria</taxon>
    </lineage>
</organism>
<dbReference type="AlphaFoldDB" id="A0A941GPH1"/>
<comment type="caution">
    <text evidence="6">The sequence shown here is derived from an EMBL/GenBank/DDBJ whole genome shotgun (WGS) entry which is preliminary data.</text>
</comment>
<comment type="cofactor">
    <cofactor evidence="5">
        <name>Mg(2+)</name>
        <dbReference type="ChEBI" id="CHEBI:18420"/>
    </cofactor>
</comment>
<dbReference type="GO" id="GO:0005524">
    <property type="term" value="F:ATP binding"/>
    <property type="evidence" value="ECO:0007669"/>
    <property type="project" value="UniProtKB-KW"/>
</dbReference>
<keyword evidence="5" id="KW-0460">Magnesium</keyword>
<gene>
    <name evidence="6" type="ORF">DSM107014_08530</name>
</gene>
<dbReference type="Pfam" id="PF01812">
    <property type="entry name" value="5-FTHF_cyc-lig"/>
    <property type="match status" value="1"/>
</dbReference>
<feature type="binding site" evidence="4">
    <location>
        <begin position="129"/>
        <end position="137"/>
    </location>
    <ligand>
        <name>ATP</name>
        <dbReference type="ChEBI" id="CHEBI:30616"/>
    </ligand>
</feature>
<feature type="binding site" evidence="4">
    <location>
        <position position="57"/>
    </location>
    <ligand>
        <name>substrate</name>
    </ligand>
</feature>
<dbReference type="SUPFAM" id="SSF100950">
    <property type="entry name" value="NagB/RpiA/CoA transferase-like"/>
    <property type="match status" value="1"/>
</dbReference>
<evidence type="ECO:0000313" key="6">
    <source>
        <dbReference type="EMBL" id="MBR8827934.1"/>
    </source>
</evidence>
<evidence type="ECO:0000313" key="7">
    <source>
        <dbReference type="Proteomes" id="UP000767446"/>
    </source>
</evidence>
<keyword evidence="6" id="KW-0436">Ligase</keyword>
<dbReference type="GO" id="GO:0030272">
    <property type="term" value="F:5-formyltetrahydrofolate cyclo-ligase activity"/>
    <property type="evidence" value="ECO:0007669"/>
    <property type="project" value="UniProtKB-EC"/>
</dbReference>
<dbReference type="PANTHER" id="PTHR23407">
    <property type="entry name" value="ATPASE INHIBITOR/5-FORMYLTETRAHYDROFOLATE CYCLO-LIGASE"/>
    <property type="match status" value="1"/>
</dbReference>
<keyword evidence="3 4" id="KW-0067">ATP-binding</keyword>
<dbReference type="EMBL" id="JADQBC010000048">
    <property type="protein sequence ID" value="MBR8827934.1"/>
    <property type="molecule type" value="Genomic_DNA"/>
</dbReference>
<dbReference type="InterPro" id="IPR002698">
    <property type="entry name" value="FTHF_cligase"/>
</dbReference>
<dbReference type="GO" id="GO:0035999">
    <property type="term" value="P:tetrahydrofolate interconversion"/>
    <property type="evidence" value="ECO:0007669"/>
    <property type="project" value="TreeGrafter"/>
</dbReference>
<evidence type="ECO:0000256" key="4">
    <source>
        <dbReference type="PIRSR" id="PIRSR006806-1"/>
    </source>
</evidence>
<keyword evidence="5" id="KW-0479">Metal-binding</keyword>
<evidence type="ECO:0000256" key="5">
    <source>
        <dbReference type="RuleBase" id="RU361279"/>
    </source>
</evidence>